<dbReference type="SUPFAM" id="SSF48403">
    <property type="entry name" value="Ankyrin repeat"/>
    <property type="match status" value="1"/>
</dbReference>
<proteinExistence type="predicted"/>
<dbReference type="AlphaFoldDB" id="A0A2J6SQE8"/>
<gene>
    <name evidence="4" type="ORF">K444DRAFT_619674</name>
</gene>
<evidence type="ECO:0000256" key="3">
    <source>
        <dbReference type="PROSITE-ProRule" id="PRU00023"/>
    </source>
</evidence>
<dbReference type="RefSeq" id="XP_024729896.1">
    <property type="nucleotide sequence ID" value="XM_024881554.1"/>
</dbReference>
<accession>A0A2J6SQE8</accession>
<dbReference type="InterPro" id="IPR036770">
    <property type="entry name" value="Ankyrin_rpt-contain_sf"/>
</dbReference>
<dbReference type="Proteomes" id="UP000235371">
    <property type="component" value="Unassembled WGS sequence"/>
</dbReference>
<keyword evidence="5" id="KW-1185">Reference proteome</keyword>
<dbReference type="STRING" id="1095630.A0A2J6SQE8"/>
<dbReference type="InParanoid" id="A0A2J6SQE8"/>
<dbReference type="EMBL" id="KZ613895">
    <property type="protein sequence ID" value="PMD52992.1"/>
    <property type="molecule type" value="Genomic_DNA"/>
</dbReference>
<dbReference type="InterPro" id="IPR002110">
    <property type="entry name" value="Ankyrin_rpt"/>
</dbReference>
<dbReference type="PANTHER" id="PTHR24171:SF9">
    <property type="entry name" value="ANKYRIN REPEAT DOMAIN-CONTAINING PROTEIN 39"/>
    <property type="match status" value="1"/>
</dbReference>
<feature type="repeat" description="ANK" evidence="3">
    <location>
        <begin position="24"/>
        <end position="56"/>
    </location>
</feature>
<evidence type="ECO:0000256" key="1">
    <source>
        <dbReference type="ARBA" id="ARBA00022737"/>
    </source>
</evidence>
<evidence type="ECO:0000313" key="4">
    <source>
        <dbReference type="EMBL" id="PMD52992.1"/>
    </source>
</evidence>
<evidence type="ECO:0000313" key="5">
    <source>
        <dbReference type="Proteomes" id="UP000235371"/>
    </source>
</evidence>
<dbReference type="OrthoDB" id="341259at2759"/>
<keyword evidence="2 3" id="KW-0040">ANK repeat</keyword>
<evidence type="ECO:0000256" key="2">
    <source>
        <dbReference type="ARBA" id="ARBA00023043"/>
    </source>
</evidence>
<feature type="repeat" description="ANK" evidence="3">
    <location>
        <begin position="57"/>
        <end position="83"/>
    </location>
</feature>
<reference evidence="4 5" key="1">
    <citation type="submission" date="2016-04" db="EMBL/GenBank/DDBJ databases">
        <title>A degradative enzymes factory behind the ericoid mycorrhizal symbiosis.</title>
        <authorList>
            <consortium name="DOE Joint Genome Institute"/>
            <person name="Martino E."/>
            <person name="Morin E."/>
            <person name="Grelet G."/>
            <person name="Kuo A."/>
            <person name="Kohler A."/>
            <person name="Daghino S."/>
            <person name="Barry K."/>
            <person name="Choi C."/>
            <person name="Cichocki N."/>
            <person name="Clum A."/>
            <person name="Copeland A."/>
            <person name="Hainaut M."/>
            <person name="Haridas S."/>
            <person name="Labutti K."/>
            <person name="Lindquist E."/>
            <person name="Lipzen A."/>
            <person name="Khouja H.-R."/>
            <person name="Murat C."/>
            <person name="Ohm R."/>
            <person name="Olson A."/>
            <person name="Spatafora J."/>
            <person name="Veneault-Fourrey C."/>
            <person name="Henrissat B."/>
            <person name="Grigoriev I."/>
            <person name="Martin F."/>
            <person name="Perotto S."/>
        </authorList>
    </citation>
    <scope>NUCLEOTIDE SEQUENCE [LARGE SCALE GENOMIC DNA]</scope>
    <source>
        <strain evidence="4 5">E</strain>
    </source>
</reference>
<organism evidence="4 5">
    <name type="scientific">Hyaloscypha bicolor E</name>
    <dbReference type="NCBI Taxonomy" id="1095630"/>
    <lineage>
        <taxon>Eukaryota</taxon>
        <taxon>Fungi</taxon>
        <taxon>Dikarya</taxon>
        <taxon>Ascomycota</taxon>
        <taxon>Pezizomycotina</taxon>
        <taxon>Leotiomycetes</taxon>
        <taxon>Helotiales</taxon>
        <taxon>Hyaloscyphaceae</taxon>
        <taxon>Hyaloscypha</taxon>
        <taxon>Hyaloscypha bicolor</taxon>
    </lineage>
</organism>
<dbReference type="Gene3D" id="1.25.40.20">
    <property type="entry name" value="Ankyrin repeat-containing domain"/>
    <property type="match status" value="1"/>
</dbReference>
<sequence length="94" mass="10360">MDGYEEVVKELLDYGVDTSTTDFKGQTALHLTTQRYSLGILRLLLERGADMAARDGEGMTPLYFAYQKGVTRMIDCLLEKGANSYGGDLSARSV</sequence>
<dbReference type="GeneID" id="36589631"/>
<dbReference type="Pfam" id="PF12796">
    <property type="entry name" value="Ank_2"/>
    <property type="match status" value="1"/>
</dbReference>
<dbReference type="PROSITE" id="PS50297">
    <property type="entry name" value="ANK_REP_REGION"/>
    <property type="match status" value="2"/>
</dbReference>
<name>A0A2J6SQE8_9HELO</name>
<dbReference type="SMART" id="SM00248">
    <property type="entry name" value="ANK"/>
    <property type="match status" value="2"/>
</dbReference>
<keyword evidence="1" id="KW-0677">Repeat</keyword>
<dbReference type="PANTHER" id="PTHR24171">
    <property type="entry name" value="ANKYRIN REPEAT DOMAIN-CONTAINING PROTEIN 39-RELATED"/>
    <property type="match status" value="1"/>
</dbReference>
<protein>
    <submittedName>
        <fullName evidence="4">Ankyrin repeat protein</fullName>
    </submittedName>
</protein>
<dbReference type="PROSITE" id="PS50088">
    <property type="entry name" value="ANK_REPEAT"/>
    <property type="match status" value="2"/>
</dbReference>